<sequence>MLRKRSLGRLRIFEKGKLPEKLFSETERVTRVGSSVITGERVPEMLELDMLSETTVFLVSSHWIPGQKQRDEEFDMFQLSKEELEVWKDCLRETKIEACLLRDSS</sequence>
<gene>
    <name evidence="1" type="ORF">PanWU01x14_265230</name>
</gene>
<evidence type="ECO:0000313" key="1">
    <source>
        <dbReference type="EMBL" id="PON44643.1"/>
    </source>
</evidence>
<dbReference type="AlphaFoldDB" id="A0A2P5B782"/>
<organism evidence="1 2">
    <name type="scientific">Parasponia andersonii</name>
    <name type="common">Sponia andersonii</name>
    <dbReference type="NCBI Taxonomy" id="3476"/>
    <lineage>
        <taxon>Eukaryota</taxon>
        <taxon>Viridiplantae</taxon>
        <taxon>Streptophyta</taxon>
        <taxon>Embryophyta</taxon>
        <taxon>Tracheophyta</taxon>
        <taxon>Spermatophyta</taxon>
        <taxon>Magnoliopsida</taxon>
        <taxon>eudicotyledons</taxon>
        <taxon>Gunneridae</taxon>
        <taxon>Pentapetalae</taxon>
        <taxon>rosids</taxon>
        <taxon>fabids</taxon>
        <taxon>Rosales</taxon>
        <taxon>Cannabaceae</taxon>
        <taxon>Parasponia</taxon>
    </lineage>
</organism>
<dbReference type="OrthoDB" id="10275935at2759"/>
<evidence type="ECO:0000313" key="2">
    <source>
        <dbReference type="Proteomes" id="UP000237105"/>
    </source>
</evidence>
<dbReference type="Proteomes" id="UP000237105">
    <property type="component" value="Unassembled WGS sequence"/>
</dbReference>
<protein>
    <submittedName>
        <fullName evidence="1">Uncharacterized protein</fullName>
    </submittedName>
</protein>
<keyword evidence="2" id="KW-1185">Reference proteome</keyword>
<comment type="caution">
    <text evidence="1">The sequence shown here is derived from an EMBL/GenBank/DDBJ whole genome shotgun (WGS) entry which is preliminary data.</text>
</comment>
<proteinExistence type="predicted"/>
<reference evidence="2" key="1">
    <citation type="submission" date="2016-06" db="EMBL/GenBank/DDBJ databases">
        <title>Parallel loss of symbiosis genes in relatives of nitrogen-fixing non-legume Parasponia.</title>
        <authorList>
            <person name="Van Velzen R."/>
            <person name="Holmer R."/>
            <person name="Bu F."/>
            <person name="Rutten L."/>
            <person name="Van Zeijl A."/>
            <person name="Liu W."/>
            <person name="Santuari L."/>
            <person name="Cao Q."/>
            <person name="Sharma T."/>
            <person name="Shen D."/>
            <person name="Roswanjaya Y."/>
            <person name="Wardhani T."/>
            <person name="Kalhor M.S."/>
            <person name="Jansen J."/>
            <person name="Van den Hoogen J."/>
            <person name="Gungor B."/>
            <person name="Hartog M."/>
            <person name="Hontelez J."/>
            <person name="Verver J."/>
            <person name="Yang W.-C."/>
            <person name="Schijlen E."/>
            <person name="Repin R."/>
            <person name="Schilthuizen M."/>
            <person name="Schranz E."/>
            <person name="Heidstra R."/>
            <person name="Miyata K."/>
            <person name="Fedorova E."/>
            <person name="Kohlen W."/>
            <person name="Bisseling T."/>
            <person name="Smit S."/>
            <person name="Geurts R."/>
        </authorList>
    </citation>
    <scope>NUCLEOTIDE SEQUENCE [LARGE SCALE GENOMIC DNA]</scope>
    <source>
        <strain evidence="2">cv. WU1-14</strain>
    </source>
</reference>
<accession>A0A2P5B782</accession>
<name>A0A2P5B782_PARAD</name>
<dbReference type="EMBL" id="JXTB01000346">
    <property type="protein sequence ID" value="PON44643.1"/>
    <property type="molecule type" value="Genomic_DNA"/>
</dbReference>